<organism evidence="9 10">
    <name type="scientific">Nocardiopsis suaedae</name>
    <dbReference type="NCBI Taxonomy" id="3018444"/>
    <lineage>
        <taxon>Bacteria</taxon>
        <taxon>Bacillati</taxon>
        <taxon>Actinomycetota</taxon>
        <taxon>Actinomycetes</taxon>
        <taxon>Streptosporangiales</taxon>
        <taxon>Nocardiopsidaceae</taxon>
        <taxon>Nocardiopsis</taxon>
    </lineage>
</organism>
<feature type="transmembrane region" description="Helical" evidence="7">
    <location>
        <begin position="180"/>
        <end position="203"/>
    </location>
</feature>
<feature type="transmembrane region" description="Helical" evidence="7">
    <location>
        <begin position="135"/>
        <end position="160"/>
    </location>
</feature>
<evidence type="ECO:0000256" key="6">
    <source>
        <dbReference type="ARBA" id="ARBA00023136"/>
    </source>
</evidence>
<evidence type="ECO:0000256" key="5">
    <source>
        <dbReference type="ARBA" id="ARBA00022989"/>
    </source>
</evidence>
<evidence type="ECO:0000259" key="8">
    <source>
        <dbReference type="PROSITE" id="PS50928"/>
    </source>
</evidence>
<gene>
    <name evidence="9" type="ORF">O4U47_13875</name>
</gene>
<evidence type="ECO:0000256" key="7">
    <source>
        <dbReference type="RuleBase" id="RU363032"/>
    </source>
</evidence>
<comment type="caution">
    <text evidence="9">The sequence shown here is derived from an EMBL/GenBank/DDBJ whole genome shotgun (WGS) entry which is preliminary data.</text>
</comment>
<evidence type="ECO:0000313" key="10">
    <source>
        <dbReference type="Proteomes" id="UP001165685"/>
    </source>
</evidence>
<dbReference type="PANTHER" id="PTHR43163">
    <property type="entry name" value="DIPEPTIDE TRANSPORT SYSTEM PERMEASE PROTEIN DPPB-RELATED"/>
    <property type="match status" value="1"/>
</dbReference>
<dbReference type="Gene3D" id="1.10.3720.10">
    <property type="entry name" value="MetI-like"/>
    <property type="match status" value="1"/>
</dbReference>
<dbReference type="InterPro" id="IPR035906">
    <property type="entry name" value="MetI-like_sf"/>
</dbReference>
<comment type="subcellular location">
    <subcellularLocation>
        <location evidence="1 7">Cell membrane</location>
        <topology evidence="1 7">Multi-pass membrane protein</topology>
    </subcellularLocation>
</comment>
<comment type="similarity">
    <text evidence="7">Belongs to the binding-protein-dependent transport system permease family.</text>
</comment>
<protein>
    <submittedName>
        <fullName evidence="9">ABC transporter permease</fullName>
    </submittedName>
</protein>
<dbReference type="Proteomes" id="UP001165685">
    <property type="component" value="Unassembled WGS sequence"/>
</dbReference>
<feature type="transmembrane region" description="Helical" evidence="7">
    <location>
        <begin position="243"/>
        <end position="265"/>
    </location>
</feature>
<sequence>MLRRAGTALAVLAALSVFCFLMLDLAPGDPARSVLEARSGGRPVPDADVAAARAAMGLDAPLPVRYADWLGGVVTGDLGSSYMTGRPVADQVADALPWTLLLAAAATVFSLVGAVALGLAAGLARSEAVRRGIGLAVFALGGLPGFVAALLLLFAGSVWLGWFPSGGLGRPGQPPDAATVAVSVVLPALALTLGHHFGVYVRLVETGVRRVRSSPHVAAAHARGVPPGAVRLRHVLKPGLVPFAARFGVGVAQLLAGAYAVEVVFAWPGLGRLALEAAQTQDYPVLLAVVLVTGAIVVAANLAADIAAARLDPRVRLVGEA</sequence>
<proteinExistence type="inferred from homology"/>
<evidence type="ECO:0000256" key="4">
    <source>
        <dbReference type="ARBA" id="ARBA00022692"/>
    </source>
</evidence>
<dbReference type="CDD" id="cd06261">
    <property type="entry name" value="TM_PBP2"/>
    <property type="match status" value="1"/>
</dbReference>
<dbReference type="PANTHER" id="PTHR43163:SF6">
    <property type="entry name" value="DIPEPTIDE TRANSPORT SYSTEM PERMEASE PROTEIN DPPB-RELATED"/>
    <property type="match status" value="1"/>
</dbReference>
<dbReference type="Pfam" id="PF00528">
    <property type="entry name" value="BPD_transp_1"/>
    <property type="match status" value="1"/>
</dbReference>
<dbReference type="SUPFAM" id="SSF161098">
    <property type="entry name" value="MetI-like"/>
    <property type="match status" value="1"/>
</dbReference>
<keyword evidence="6 7" id="KW-0472">Membrane</keyword>
<keyword evidence="2 7" id="KW-0813">Transport</keyword>
<dbReference type="Pfam" id="PF19300">
    <property type="entry name" value="BPD_transp_1_N"/>
    <property type="match status" value="1"/>
</dbReference>
<evidence type="ECO:0000256" key="1">
    <source>
        <dbReference type="ARBA" id="ARBA00004651"/>
    </source>
</evidence>
<feature type="transmembrane region" description="Helical" evidence="7">
    <location>
        <begin position="100"/>
        <end position="123"/>
    </location>
</feature>
<keyword evidence="4 7" id="KW-0812">Transmembrane</keyword>
<dbReference type="PROSITE" id="PS50928">
    <property type="entry name" value="ABC_TM1"/>
    <property type="match status" value="1"/>
</dbReference>
<evidence type="ECO:0000256" key="2">
    <source>
        <dbReference type="ARBA" id="ARBA00022448"/>
    </source>
</evidence>
<evidence type="ECO:0000313" key="9">
    <source>
        <dbReference type="EMBL" id="MDA2805603.1"/>
    </source>
</evidence>
<dbReference type="InterPro" id="IPR000515">
    <property type="entry name" value="MetI-like"/>
</dbReference>
<keyword evidence="5 7" id="KW-1133">Transmembrane helix</keyword>
<evidence type="ECO:0000256" key="3">
    <source>
        <dbReference type="ARBA" id="ARBA00022475"/>
    </source>
</evidence>
<dbReference type="EMBL" id="JAQFWP010000023">
    <property type="protein sequence ID" value="MDA2805603.1"/>
    <property type="molecule type" value="Genomic_DNA"/>
</dbReference>
<reference evidence="9" key="1">
    <citation type="submission" date="2023-01" db="EMBL/GenBank/DDBJ databases">
        <title>Draft genome sequence of Nocardiopsis sp. LSu2-4 isolated from halophytes.</title>
        <authorList>
            <person name="Duangmal K."/>
            <person name="Chantavorakit T."/>
        </authorList>
    </citation>
    <scope>NUCLEOTIDE SEQUENCE</scope>
    <source>
        <strain evidence="9">LSu2-4</strain>
    </source>
</reference>
<name>A0ABT4TLN0_9ACTN</name>
<keyword evidence="10" id="KW-1185">Reference proteome</keyword>
<dbReference type="InterPro" id="IPR045621">
    <property type="entry name" value="BPD_transp_1_N"/>
</dbReference>
<accession>A0ABT4TLN0</accession>
<feature type="domain" description="ABC transmembrane type-1" evidence="8">
    <location>
        <begin position="96"/>
        <end position="304"/>
    </location>
</feature>
<keyword evidence="3" id="KW-1003">Cell membrane</keyword>
<feature type="transmembrane region" description="Helical" evidence="7">
    <location>
        <begin position="285"/>
        <end position="304"/>
    </location>
</feature>
<dbReference type="RefSeq" id="WP_270678258.1">
    <property type="nucleotide sequence ID" value="NZ_JAQFWP010000023.1"/>
</dbReference>